<sequence length="468" mass="51424">MPLIVMLSWPAIVAFMFSRMDRQTALVWALLAGYLFLPPAFVIDLPAVPGVNKHMMAALAAGFMVFMTRDNLAPKAGPPAMGWMITALIMVNLIAPVFTAATNGDPLIEGQTYRPGLSISFTIAETIRVCCEILPFILGFALLWDARGLRVLMRTMVLGLLIYSFFMLVEVRLSPQMNVWIYGYFQHDFMQTVRYGGFRPIVFLEHPLWVASLTVLSVMAAGVIAREKPDTRNISITLYLIVMLLLCRSAGVLIQALVTLPLLILVKPATITRVALIIAVASFLYPVLRSASLFPLEGIVELANSISPERGHSLEFRFVNEEQLLQRAMERPYFGWGGEARSLFLDPDSGELAVIPDGLWVIWMGAYGIFGYSAHFLLLLMPIVVLGGALRKRRDALPPEALLLSALAMMLAVNLLDLIPNATITPLTYLFAGAVLGNARRLASETGTQQVETPGRATPVHAGLPTIL</sequence>
<gene>
    <name evidence="3" type="ORF">RGQ15_15950</name>
</gene>
<feature type="transmembrane region" description="Helical" evidence="2">
    <location>
        <begin position="401"/>
        <end position="419"/>
    </location>
</feature>
<evidence type="ECO:0000313" key="4">
    <source>
        <dbReference type="Proteomes" id="UP001269144"/>
    </source>
</evidence>
<evidence type="ECO:0008006" key="5">
    <source>
        <dbReference type="Google" id="ProtNLM"/>
    </source>
</evidence>
<feature type="transmembrane region" description="Helical" evidence="2">
    <location>
        <begin position="208"/>
        <end position="225"/>
    </location>
</feature>
<accession>A0ABU2HVJ1</accession>
<dbReference type="EMBL" id="JAVQLW010000002">
    <property type="protein sequence ID" value="MDS9469060.1"/>
    <property type="molecule type" value="Genomic_DNA"/>
</dbReference>
<keyword evidence="4" id="KW-1185">Reference proteome</keyword>
<name>A0ABU2HVJ1_9RHOB</name>
<keyword evidence="2" id="KW-0472">Membrane</keyword>
<evidence type="ECO:0000256" key="2">
    <source>
        <dbReference type="SAM" id="Phobius"/>
    </source>
</evidence>
<feature type="region of interest" description="Disordered" evidence="1">
    <location>
        <begin position="446"/>
        <end position="468"/>
    </location>
</feature>
<feature type="transmembrane region" description="Helical" evidence="2">
    <location>
        <begin position="369"/>
        <end position="389"/>
    </location>
</feature>
<organism evidence="3 4">
    <name type="scientific">Paracoccus aurantius</name>
    <dbReference type="NCBI Taxonomy" id="3073814"/>
    <lineage>
        <taxon>Bacteria</taxon>
        <taxon>Pseudomonadati</taxon>
        <taxon>Pseudomonadota</taxon>
        <taxon>Alphaproteobacteria</taxon>
        <taxon>Rhodobacterales</taxon>
        <taxon>Paracoccaceae</taxon>
        <taxon>Paracoccus</taxon>
    </lineage>
</organism>
<comment type="caution">
    <text evidence="3">The sequence shown here is derived from an EMBL/GenBank/DDBJ whole genome shotgun (WGS) entry which is preliminary data.</text>
</comment>
<evidence type="ECO:0000256" key="1">
    <source>
        <dbReference type="SAM" id="MobiDB-lite"/>
    </source>
</evidence>
<feature type="transmembrane region" description="Helical" evidence="2">
    <location>
        <begin position="52"/>
        <end position="68"/>
    </location>
</feature>
<dbReference type="Proteomes" id="UP001269144">
    <property type="component" value="Unassembled WGS sequence"/>
</dbReference>
<proteinExistence type="predicted"/>
<keyword evidence="2" id="KW-0812">Transmembrane</keyword>
<feature type="transmembrane region" description="Helical" evidence="2">
    <location>
        <begin position="151"/>
        <end position="169"/>
    </location>
</feature>
<dbReference type="RefSeq" id="WP_311161572.1">
    <property type="nucleotide sequence ID" value="NZ_JAVQLW010000002.1"/>
</dbReference>
<feature type="transmembrane region" description="Helical" evidence="2">
    <location>
        <begin position="121"/>
        <end position="144"/>
    </location>
</feature>
<feature type="transmembrane region" description="Helical" evidence="2">
    <location>
        <begin position="237"/>
        <end position="264"/>
    </location>
</feature>
<evidence type="ECO:0000313" key="3">
    <source>
        <dbReference type="EMBL" id="MDS9469060.1"/>
    </source>
</evidence>
<keyword evidence="2" id="KW-1133">Transmembrane helix</keyword>
<reference evidence="4" key="1">
    <citation type="submission" date="2023-07" db="EMBL/GenBank/DDBJ databases">
        <title>Paracoccus sp. MBLB3053 whole genome sequence.</title>
        <authorList>
            <person name="Hwang C.Y."/>
            <person name="Cho E.-S."/>
            <person name="Seo M.-J."/>
        </authorList>
    </citation>
    <scope>NUCLEOTIDE SEQUENCE [LARGE SCALE GENOMIC DNA]</scope>
    <source>
        <strain evidence="4">MBLB3053</strain>
    </source>
</reference>
<feature type="transmembrane region" description="Helical" evidence="2">
    <location>
        <begin position="80"/>
        <end position="101"/>
    </location>
</feature>
<protein>
    <recommendedName>
        <fullName evidence="5">O-antigen ligase domain-containing protein</fullName>
    </recommendedName>
</protein>